<evidence type="ECO:0000313" key="5">
    <source>
        <dbReference type="Proteomes" id="UP000193944"/>
    </source>
</evidence>
<feature type="non-terminal residue" evidence="4">
    <location>
        <position position="534"/>
    </location>
</feature>
<reference evidence="4 5" key="1">
    <citation type="submission" date="2016-08" db="EMBL/GenBank/DDBJ databases">
        <title>A Parts List for Fungal Cellulosomes Revealed by Comparative Genomics.</title>
        <authorList>
            <consortium name="DOE Joint Genome Institute"/>
            <person name="Haitjema C.H."/>
            <person name="Gilmore S.P."/>
            <person name="Henske J.K."/>
            <person name="Solomon K.V."/>
            <person name="De Groot R."/>
            <person name="Kuo A."/>
            <person name="Mondo S.J."/>
            <person name="Salamov A.A."/>
            <person name="Labutti K."/>
            <person name="Zhao Z."/>
            <person name="Chiniquy J."/>
            <person name="Barry K."/>
            <person name="Brewer H.M."/>
            <person name="Purvine S.O."/>
            <person name="Wright A.T."/>
            <person name="Boxma B."/>
            <person name="Van Alen T."/>
            <person name="Hackstein J.H."/>
            <person name="Baker S.E."/>
            <person name="Grigoriev I.V."/>
            <person name="O'Malley M.A."/>
        </authorList>
    </citation>
    <scope>NUCLEOTIDE SEQUENCE [LARGE SCALE GENOMIC DNA]</scope>
    <source>
        <strain evidence="4 5">S4</strain>
    </source>
</reference>
<feature type="repeat" description="ANK" evidence="3">
    <location>
        <begin position="185"/>
        <end position="217"/>
    </location>
</feature>
<dbReference type="STRING" id="1754192.A0A1Y1WUS2"/>
<comment type="caution">
    <text evidence="4">The sequence shown here is derived from an EMBL/GenBank/DDBJ whole genome shotgun (WGS) entry which is preliminary data.</text>
</comment>
<dbReference type="PANTHER" id="PTHR24198">
    <property type="entry name" value="ANKYRIN REPEAT AND PROTEIN KINASE DOMAIN-CONTAINING PROTEIN"/>
    <property type="match status" value="1"/>
</dbReference>
<dbReference type="InterPro" id="IPR036770">
    <property type="entry name" value="Ankyrin_rpt-contain_sf"/>
</dbReference>
<keyword evidence="1" id="KW-0677">Repeat</keyword>
<keyword evidence="2 3" id="KW-0040">ANK repeat</keyword>
<feature type="repeat" description="ANK" evidence="3">
    <location>
        <begin position="327"/>
        <end position="359"/>
    </location>
</feature>
<name>A0A1Y1WUS2_9FUNG</name>
<evidence type="ECO:0000256" key="2">
    <source>
        <dbReference type="ARBA" id="ARBA00023043"/>
    </source>
</evidence>
<dbReference type="Pfam" id="PF00023">
    <property type="entry name" value="Ank"/>
    <property type="match status" value="1"/>
</dbReference>
<evidence type="ECO:0000256" key="1">
    <source>
        <dbReference type="ARBA" id="ARBA00022737"/>
    </source>
</evidence>
<proteinExistence type="predicted"/>
<dbReference type="Gene3D" id="1.25.40.20">
    <property type="entry name" value="Ankyrin repeat-containing domain"/>
    <property type="match status" value="4"/>
</dbReference>
<dbReference type="PROSITE" id="PS50088">
    <property type="entry name" value="ANK_REPEAT"/>
    <property type="match status" value="5"/>
</dbReference>
<dbReference type="PROSITE" id="PS50297">
    <property type="entry name" value="ANK_REP_REGION"/>
    <property type="match status" value="4"/>
</dbReference>
<dbReference type="SUPFAM" id="SSF48403">
    <property type="entry name" value="Ankyrin repeat"/>
    <property type="match status" value="3"/>
</dbReference>
<gene>
    <name evidence="4" type="ORF">BCR32DRAFT_223858</name>
</gene>
<feature type="repeat" description="ANK" evidence="3">
    <location>
        <begin position="489"/>
        <end position="521"/>
    </location>
</feature>
<feature type="repeat" description="ANK" evidence="3">
    <location>
        <begin position="294"/>
        <end position="326"/>
    </location>
</feature>
<accession>A0A1Y1WUS2</accession>
<feature type="repeat" description="ANK" evidence="3">
    <location>
        <begin position="358"/>
        <end position="390"/>
    </location>
</feature>
<dbReference type="PANTHER" id="PTHR24198:SF165">
    <property type="entry name" value="ANKYRIN REPEAT-CONTAINING PROTEIN-RELATED"/>
    <property type="match status" value="1"/>
</dbReference>
<keyword evidence="5" id="KW-1185">Reference proteome</keyword>
<evidence type="ECO:0000256" key="3">
    <source>
        <dbReference type="PROSITE-ProRule" id="PRU00023"/>
    </source>
</evidence>
<evidence type="ECO:0000313" key="4">
    <source>
        <dbReference type="EMBL" id="ORX76884.1"/>
    </source>
</evidence>
<dbReference type="SMART" id="SM00248">
    <property type="entry name" value="ANK"/>
    <property type="match status" value="10"/>
</dbReference>
<dbReference type="Pfam" id="PF12796">
    <property type="entry name" value="Ank_2"/>
    <property type="match status" value="3"/>
</dbReference>
<reference evidence="4 5" key="2">
    <citation type="submission" date="2016-08" db="EMBL/GenBank/DDBJ databases">
        <title>Pervasive Adenine N6-methylation of Active Genes in Fungi.</title>
        <authorList>
            <consortium name="DOE Joint Genome Institute"/>
            <person name="Mondo S.J."/>
            <person name="Dannebaum R.O."/>
            <person name="Kuo R.C."/>
            <person name="Labutti K."/>
            <person name="Haridas S."/>
            <person name="Kuo A."/>
            <person name="Salamov A."/>
            <person name="Ahrendt S.R."/>
            <person name="Lipzen A."/>
            <person name="Sullivan W."/>
            <person name="Andreopoulos W.B."/>
            <person name="Clum A."/>
            <person name="Lindquist E."/>
            <person name="Daum C."/>
            <person name="Ramamoorthy G.K."/>
            <person name="Gryganskyi A."/>
            <person name="Culley D."/>
            <person name="Magnuson J.K."/>
            <person name="James T.Y."/>
            <person name="O'Malley M.A."/>
            <person name="Stajich J.E."/>
            <person name="Spatafora J.W."/>
            <person name="Visel A."/>
            <person name="Grigoriev I.V."/>
        </authorList>
    </citation>
    <scope>NUCLEOTIDE SEQUENCE [LARGE SCALE GENOMIC DNA]</scope>
    <source>
        <strain evidence="4 5">S4</strain>
    </source>
</reference>
<organism evidence="4 5">
    <name type="scientific">Anaeromyces robustus</name>
    <dbReference type="NCBI Taxonomy" id="1754192"/>
    <lineage>
        <taxon>Eukaryota</taxon>
        <taxon>Fungi</taxon>
        <taxon>Fungi incertae sedis</taxon>
        <taxon>Chytridiomycota</taxon>
        <taxon>Chytridiomycota incertae sedis</taxon>
        <taxon>Neocallimastigomycetes</taxon>
        <taxon>Neocallimastigales</taxon>
        <taxon>Neocallimastigaceae</taxon>
        <taxon>Anaeromyces</taxon>
    </lineage>
</organism>
<dbReference type="OrthoDB" id="539213at2759"/>
<sequence length="534" mass="62040">MNLSLIQDYESEYLSLVLHIVLKTGNLEFVKYFLVNNNLKDPYLNINSCDINNKYPIITAYYDKGEIFEYLFNCGANYEINSKYNSLFLFSFAIDTNKYIQAKCLLKRRIVIKEKDIEGDFPLIKYVYNNNINQVKSYIKHGNKGNNVNLPSCGFTPLILSYILNYHEIFKILLEYSNINELDSHGNSILYYAVLKEDIPTINYLIEKGADINFKEKEDPYNFLLDISMFIKNKNIYSLLFNNPNISLNKSNRKGKIPLITMIKNDIFSLEDKLFYLKNLIERGSDVNFINPKNGKSPLIYAVKKKSLPMVKLLIQYGADVNHNNNMGYSSLCLSSRDDFFPIFKYLLENGADVNNEKGIAPLECALYYNSLPIVKLLIENGADPTYQVKRSLNMFETVLERNFDEDDKMTPKTESILINSLNKGYYCQNGNNRSELKNKRKSIIDYFVKYHFNCFNSKIINEIIFNNNLDILKLLVRNNLDIDIKDEYGNTPLAFAIIYGRNEIVDYLINMGANIYNTNNEDVTIYDYCSKYT</sequence>
<dbReference type="InterPro" id="IPR002110">
    <property type="entry name" value="Ankyrin_rpt"/>
</dbReference>
<dbReference type="EMBL" id="MCFG01000274">
    <property type="protein sequence ID" value="ORX76884.1"/>
    <property type="molecule type" value="Genomic_DNA"/>
</dbReference>
<dbReference type="AlphaFoldDB" id="A0A1Y1WUS2"/>
<protein>
    <submittedName>
        <fullName evidence="4">Ankyrin</fullName>
    </submittedName>
</protein>
<dbReference type="Proteomes" id="UP000193944">
    <property type="component" value="Unassembled WGS sequence"/>
</dbReference>